<dbReference type="InterPro" id="IPR023168">
    <property type="entry name" value="GatB_Yqey_C_2"/>
</dbReference>
<keyword evidence="1" id="KW-0808">Transferase</keyword>
<name>A0A2K1P3B3_9BACT</name>
<reference evidence="1 2" key="1">
    <citation type="submission" date="2013-12" db="EMBL/GenBank/DDBJ databases">
        <title>Comparative genomics of Petrotoga isolates.</title>
        <authorList>
            <person name="Nesbo C.L."/>
            <person name="Charchuk R."/>
            <person name="Chow K."/>
        </authorList>
    </citation>
    <scope>NUCLEOTIDE SEQUENCE [LARGE SCALE GENOMIC DNA]</scope>
    <source>
        <strain evidence="1 2">DSM 13574</strain>
    </source>
</reference>
<dbReference type="EMBL" id="AZRL01000006">
    <property type="protein sequence ID" value="PNR97284.1"/>
    <property type="molecule type" value="Genomic_DNA"/>
</dbReference>
<dbReference type="Gene3D" id="1.10.10.410">
    <property type="match status" value="1"/>
</dbReference>
<evidence type="ECO:0000313" key="2">
    <source>
        <dbReference type="Proteomes" id="UP000236434"/>
    </source>
</evidence>
<dbReference type="GO" id="GO:0016884">
    <property type="term" value="F:carbon-nitrogen ligase activity, with glutamine as amido-N-donor"/>
    <property type="evidence" value="ECO:0007669"/>
    <property type="project" value="InterPro"/>
</dbReference>
<dbReference type="PANTHER" id="PTHR28055">
    <property type="entry name" value="ALTERED INHERITANCE OF MITOCHONDRIA PROTEIN 41, MITOCHONDRIAL"/>
    <property type="match status" value="1"/>
</dbReference>
<comment type="caution">
    <text evidence="1">The sequence shown here is derived from an EMBL/GenBank/DDBJ whole genome shotgun (WGS) entry which is preliminary data.</text>
</comment>
<evidence type="ECO:0000313" key="1">
    <source>
        <dbReference type="EMBL" id="PNR97284.1"/>
    </source>
</evidence>
<dbReference type="OrthoDB" id="9794041at2"/>
<dbReference type="GO" id="GO:0016740">
    <property type="term" value="F:transferase activity"/>
    <property type="evidence" value="ECO:0007669"/>
    <property type="project" value="UniProtKB-KW"/>
</dbReference>
<dbReference type="Proteomes" id="UP000236434">
    <property type="component" value="Unassembled WGS sequence"/>
</dbReference>
<proteinExistence type="predicted"/>
<sequence length="146" mass="17002">MLKDVLNKDLKKYMKEKNTLALNAVRSIISEIKNKEVEKAAELTEEEIVQLIRKQIKMREDSIEQFERADRNDLAEKEKKELEILQEYLPEQLSDEELRKIIEETINEANATSKKDFGKVMKLVIQKVQGRADGKKISEILSTLLN</sequence>
<dbReference type="InterPro" id="IPR003789">
    <property type="entry name" value="Asn/Gln_tRNA_amidoTrase-B-like"/>
</dbReference>
<dbReference type="SUPFAM" id="SSF89095">
    <property type="entry name" value="GatB/YqeY motif"/>
    <property type="match status" value="1"/>
</dbReference>
<dbReference type="RefSeq" id="WP_103066654.1">
    <property type="nucleotide sequence ID" value="NZ_AZRL01000006.1"/>
</dbReference>
<dbReference type="PANTHER" id="PTHR28055:SF1">
    <property type="entry name" value="ALTERED INHERITANCE OF MITOCHONDRIA PROTEIN 41, MITOCHONDRIAL"/>
    <property type="match status" value="1"/>
</dbReference>
<dbReference type="Gene3D" id="1.10.1510.10">
    <property type="entry name" value="Uncharacterised protein YqeY/AIM41 PF09424, N-terminal domain"/>
    <property type="match status" value="1"/>
</dbReference>
<dbReference type="InterPro" id="IPR019004">
    <property type="entry name" value="YqeY/Aim41"/>
</dbReference>
<accession>A0A2K1P3B3</accession>
<gene>
    <name evidence="1" type="ORF">X929_03535</name>
</gene>
<dbReference type="AlphaFoldDB" id="A0A2K1P3B3"/>
<dbReference type="InterPro" id="IPR042184">
    <property type="entry name" value="YqeY/Aim41_N"/>
</dbReference>
<protein>
    <submittedName>
        <fullName evidence="1">Aspartyl-tRNA amidotransferase subunit B</fullName>
    </submittedName>
</protein>
<dbReference type="Pfam" id="PF09424">
    <property type="entry name" value="YqeY"/>
    <property type="match status" value="1"/>
</dbReference>
<organism evidence="1 2">
    <name type="scientific">Petrotoga olearia DSM 13574</name>
    <dbReference type="NCBI Taxonomy" id="1122955"/>
    <lineage>
        <taxon>Bacteria</taxon>
        <taxon>Thermotogati</taxon>
        <taxon>Thermotogota</taxon>
        <taxon>Thermotogae</taxon>
        <taxon>Petrotogales</taxon>
        <taxon>Petrotogaceae</taxon>
        <taxon>Petrotoga</taxon>
    </lineage>
</organism>